<sequence>MPGQSTSPELQLFLSACSDNVEPESWKVVHCTSGGQKDLQKEILDLCYEMTSASGQNYKLQLLPQKGQLLSARMPILSNDSDSHPILKNLTSQSLAERITSGMFKRQTVRDLIAQQQGNQHAKVHYTLKAKRALAAELGYCVLDFFDASLDSKDICFFGSLDNYTGRDRFYRSFSSQFPSSPEFRAFRIGHPVLLSLAKILLELDDGEAIPLDIRPHYGKENDRAWLQLLSSLDVLQEGGARLEDSYMEAIRGRLNVHSQLQHVKAEGPQADMLIRDKLYHHIVQHLETALENCLPNLGLKRQHSMNPEIESIMEPMNKRIRTIENNADSVHVSDIPGEPSDAYRELPRRQDGLGKDVRVEARPHSDMKAGSFKEEAQPPKDRCGFKAAIICALPLEFDAIRSLFDSIWQEQYHHYGKLKGDTNHYVNGRIGDLDVVVLLLYSMDKVSAGTAAARLQCSYPELEVVFLAGICGGIPEVQSPNGGKREVLLGDVVVSSHMVQYDFGRRYQDSFVTKQPIHTARKLINNFLIHLKTDVFLDDVTARSAEILERIQQSNPKYQHPGSASDRLYEPTYQHQIDTLVLCTCFSSPSLICERCRGVSCDEAGCDEKFLVARCRLQEKMLLEEQGDICEAQKPLIFLGRFRSGDTVLKSSKDRDGIAERLGIAAFEMESAGLWEDLPCVVVKGVCDYADSHKNKEWQDFAAATSASVVKALLERYIITDN</sequence>
<accession>X0L2F8</accession>
<feature type="region of interest" description="Disordered" evidence="1">
    <location>
        <begin position="331"/>
        <end position="356"/>
    </location>
</feature>
<evidence type="ECO:0000256" key="1">
    <source>
        <dbReference type="SAM" id="MobiDB-lite"/>
    </source>
</evidence>
<dbReference type="Pfam" id="PF24476">
    <property type="entry name" value="DUF7580"/>
    <property type="match status" value="1"/>
</dbReference>
<feature type="compositionally biased region" description="Basic and acidic residues" evidence="1">
    <location>
        <begin position="342"/>
        <end position="356"/>
    </location>
</feature>
<feature type="domain" description="DUF7580" evidence="3">
    <location>
        <begin position="5"/>
        <end position="293"/>
    </location>
</feature>
<dbReference type="AlphaFoldDB" id="X0L2F8"/>
<dbReference type="GO" id="GO:0009116">
    <property type="term" value="P:nucleoside metabolic process"/>
    <property type="evidence" value="ECO:0007669"/>
    <property type="project" value="InterPro"/>
</dbReference>
<reference evidence="4" key="1">
    <citation type="submission" date="2011-11" db="EMBL/GenBank/DDBJ databases">
        <title>The Genome Sequence of Fusarium oxysporum Cotton.</title>
        <authorList>
            <consortium name="The Broad Institute Genome Sequencing Platform"/>
            <person name="Ma L.-J."/>
            <person name="Gale L.R."/>
            <person name="Schwartz D.C."/>
            <person name="Zhou S."/>
            <person name="Corby-Kistler H."/>
            <person name="Young S.K."/>
            <person name="Zeng Q."/>
            <person name="Gargeya S."/>
            <person name="Fitzgerald M."/>
            <person name="Haas B."/>
            <person name="Abouelleil A."/>
            <person name="Alvarado L."/>
            <person name="Arachchi H.M."/>
            <person name="Berlin A."/>
            <person name="Brown A."/>
            <person name="Chapman S.B."/>
            <person name="Chen Z."/>
            <person name="Dunbar C."/>
            <person name="Freedman E."/>
            <person name="Gearin G."/>
            <person name="Goldberg J."/>
            <person name="Griggs A."/>
            <person name="Gujja S."/>
            <person name="Heiman D."/>
            <person name="Howarth C."/>
            <person name="Larson L."/>
            <person name="Lui A."/>
            <person name="MacDonald P.J.P."/>
            <person name="Montmayeur A."/>
            <person name="Murphy C."/>
            <person name="Neiman D."/>
            <person name="Pearson M."/>
            <person name="Priest M."/>
            <person name="Roberts A."/>
            <person name="Saif S."/>
            <person name="Shea T."/>
            <person name="Shenoy N."/>
            <person name="Sisk P."/>
            <person name="Stolte C."/>
            <person name="Sykes S."/>
            <person name="Wortman J."/>
            <person name="Nusbaum C."/>
            <person name="Birren B."/>
        </authorList>
    </citation>
    <scope>NUCLEOTIDE SEQUENCE [LARGE SCALE GENOMIC DNA]</scope>
    <source>
        <strain evidence="4">25433</strain>
    </source>
</reference>
<evidence type="ECO:0000313" key="4">
    <source>
        <dbReference type="EMBL" id="EXM15227.1"/>
    </source>
</evidence>
<dbReference type="InterPro" id="IPR056002">
    <property type="entry name" value="DUF7580"/>
</dbReference>
<dbReference type="PANTHER" id="PTHR46082:SF6">
    <property type="entry name" value="AAA+ ATPASE DOMAIN-CONTAINING PROTEIN-RELATED"/>
    <property type="match status" value="1"/>
</dbReference>
<organism evidence="4">
    <name type="scientific">Fusarium oxysporum f. sp. vasinfectum 25433</name>
    <dbReference type="NCBI Taxonomy" id="1089449"/>
    <lineage>
        <taxon>Eukaryota</taxon>
        <taxon>Fungi</taxon>
        <taxon>Dikarya</taxon>
        <taxon>Ascomycota</taxon>
        <taxon>Pezizomycotina</taxon>
        <taxon>Sordariomycetes</taxon>
        <taxon>Hypocreomycetidae</taxon>
        <taxon>Hypocreales</taxon>
        <taxon>Nectriaceae</taxon>
        <taxon>Fusarium</taxon>
        <taxon>Fusarium oxysporum species complex</taxon>
    </lineage>
</organism>
<dbReference type="EMBL" id="JH658027">
    <property type="protein sequence ID" value="EXM15227.1"/>
    <property type="molecule type" value="Genomic_DNA"/>
</dbReference>
<dbReference type="OrthoDB" id="20872at2759"/>
<reference evidence="4" key="2">
    <citation type="submission" date="2012-05" db="EMBL/GenBank/DDBJ databases">
        <title>The Genome Annotation of Fusarium oxysporum Cotton.</title>
        <authorList>
            <consortium name="The Broad Institute Genomics Platform"/>
            <person name="Ma L.-J."/>
            <person name="Corby-Kistler H."/>
            <person name="Broz K."/>
            <person name="Gale L.R."/>
            <person name="Jonkers W."/>
            <person name="O'Donnell K."/>
            <person name="Ploetz R."/>
            <person name="Steinberg C."/>
            <person name="Schwartz D.C."/>
            <person name="VanEtten H."/>
            <person name="Zhou S."/>
            <person name="Young S.K."/>
            <person name="Zeng Q."/>
            <person name="Gargeya S."/>
            <person name="Fitzgerald M."/>
            <person name="Abouelleil A."/>
            <person name="Alvarado L."/>
            <person name="Chapman S.B."/>
            <person name="Gainer-Dewar J."/>
            <person name="Goldberg J."/>
            <person name="Griggs A."/>
            <person name="Gujja S."/>
            <person name="Hansen M."/>
            <person name="Howarth C."/>
            <person name="Imamovic A."/>
            <person name="Ireland A."/>
            <person name="Larimer J."/>
            <person name="McCowan C."/>
            <person name="Murphy C."/>
            <person name="Pearson M."/>
            <person name="Poon T.W."/>
            <person name="Priest M."/>
            <person name="Roberts A."/>
            <person name="Saif S."/>
            <person name="Shea T."/>
            <person name="Sykes S."/>
            <person name="Wortman J."/>
            <person name="Nusbaum C."/>
            <person name="Birren B."/>
        </authorList>
    </citation>
    <scope>NUCLEOTIDE SEQUENCE</scope>
    <source>
        <strain evidence="4">25433</strain>
    </source>
</reference>
<evidence type="ECO:0000259" key="2">
    <source>
        <dbReference type="Pfam" id="PF01048"/>
    </source>
</evidence>
<dbReference type="SUPFAM" id="SSF53167">
    <property type="entry name" value="Purine and uridine phosphorylases"/>
    <property type="match status" value="1"/>
</dbReference>
<dbReference type="Pfam" id="PF01048">
    <property type="entry name" value="PNP_UDP_1"/>
    <property type="match status" value="1"/>
</dbReference>
<dbReference type="HOGENOM" id="CLU_012073_2_0_1"/>
<name>X0L2F8_FUSOX</name>
<evidence type="ECO:0000259" key="3">
    <source>
        <dbReference type="Pfam" id="PF24476"/>
    </source>
</evidence>
<gene>
    <name evidence="4" type="ORF">FOTG_16402</name>
</gene>
<dbReference type="InterPro" id="IPR000845">
    <property type="entry name" value="Nucleoside_phosphorylase_d"/>
</dbReference>
<protein>
    <submittedName>
        <fullName evidence="4">Uncharacterized protein</fullName>
    </submittedName>
</protein>
<dbReference type="InterPro" id="IPR035994">
    <property type="entry name" value="Nucleoside_phosphorylase_sf"/>
</dbReference>
<feature type="domain" description="Nucleoside phosphorylase" evidence="2">
    <location>
        <begin position="387"/>
        <end position="523"/>
    </location>
</feature>
<dbReference type="Proteomes" id="UP000030701">
    <property type="component" value="Unassembled WGS sequence"/>
</dbReference>
<dbReference type="InterPro" id="IPR053137">
    <property type="entry name" value="NLR-like"/>
</dbReference>
<proteinExistence type="predicted"/>
<dbReference type="GO" id="GO:0003824">
    <property type="term" value="F:catalytic activity"/>
    <property type="evidence" value="ECO:0007669"/>
    <property type="project" value="InterPro"/>
</dbReference>
<dbReference type="Gene3D" id="3.40.50.1580">
    <property type="entry name" value="Nucleoside phosphorylase domain"/>
    <property type="match status" value="1"/>
</dbReference>
<dbReference type="PANTHER" id="PTHR46082">
    <property type="entry name" value="ATP/GTP-BINDING PROTEIN-RELATED"/>
    <property type="match status" value="1"/>
</dbReference>